<dbReference type="InterPro" id="IPR036873">
    <property type="entry name" value="Rhodanese-like_dom_sf"/>
</dbReference>
<gene>
    <name evidence="4" type="ORF">SAMN05216562_0672</name>
</gene>
<evidence type="ECO:0000256" key="2">
    <source>
        <dbReference type="ARBA" id="ARBA00022737"/>
    </source>
</evidence>
<keyword evidence="1 4" id="KW-0808">Transferase</keyword>
<organism evidence="4 5">
    <name type="scientific">Microbulbifer marinus</name>
    <dbReference type="NCBI Taxonomy" id="658218"/>
    <lineage>
        <taxon>Bacteria</taxon>
        <taxon>Pseudomonadati</taxon>
        <taxon>Pseudomonadota</taxon>
        <taxon>Gammaproteobacteria</taxon>
        <taxon>Cellvibrionales</taxon>
        <taxon>Microbulbiferaceae</taxon>
        <taxon>Microbulbifer</taxon>
    </lineage>
</organism>
<dbReference type="EMBL" id="FNQO01000001">
    <property type="protein sequence ID" value="SDZ83839.1"/>
    <property type="molecule type" value="Genomic_DNA"/>
</dbReference>
<dbReference type="InterPro" id="IPR001763">
    <property type="entry name" value="Rhodanese-like_dom"/>
</dbReference>
<evidence type="ECO:0000313" key="5">
    <source>
        <dbReference type="Proteomes" id="UP000198658"/>
    </source>
</evidence>
<keyword evidence="2" id="KW-0677">Repeat</keyword>
<protein>
    <submittedName>
        <fullName evidence="4">Thiosulfate/3-mercaptopyruvate sulfurtransferase</fullName>
    </submittedName>
</protein>
<dbReference type="InterPro" id="IPR045078">
    <property type="entry name" value="TST/MPST-like"/>
</dbReference>
<keyword evidence="4" id="KW-0670">Pyruvate</keyword>
<dbReference type="Gene3D" id="3.40.250.10">
    <property type="entry name" value="Rhodanese-like domain"/>
    <property type="match status" value="2"/>
</dbReference>
<dbReference type="PANTHER" id="PTHR11364:SF27">
    <property type="entry name" value="SULFURTRANSFERASE"/>
    <property type="match status" value="1"/>
</dbReference>
<dbReference type="GO" id="GO:0004792">
    <property type="term" value="F:thiosulfate-cyanide sulfurtransferase activity"/>
    <property type="evidence" value="ECO:0007669"/>
    <property type="project" value="TreeGrafter"/>
</dbReference>
<dbReference type="Pfam" id="PF00581">
    <property type="entry name" value="Rhodanese"/>
    <property type="match status" value="2"/>
</dbReference>
<dbReference type="STRING" id="658218.SAMN05216562_0672"/>
<feature type="domain" description="Rhodanese" evidence="3">
    <location>
        <begin position="166"/>
        <end position="269"/>
    </location>
</feature>
<dbReference type="SMART" id="SM00450">
    <property type="entry name" value="RHOD"/>
    <property type="match status" value="2"/>
</dbReference>
<dbReference type="PANTHER" id="PTHR11364">
    <property type="entry name" value="THIOSULFATE SULFERTANSFERASE"/>
    <property type="match status" value="1"/>
</dbReference>
<sequence>MSEKAVIEVSELADMAPAADLVILDCRYDLADPDAGARAFAEGHIPGAHHASLHRDLSGPLGRYGGRHPLPHPEDFQQFARACGINRNSLVVVYDDNRLAFAARAWFLFHYFGHKNVAVLNGGFKAWRAADMPLSASTAGPTPGDFVASPRDAMLLNHQQVYSNLDNPPWQLVDARDAHRFAGIEEPLDPIAGHIPTALNKPWQGVTHEDGRLKSFAELRNHWQDIPADDRLVNYCGSGVTACVNLFSLHLIGCTDALLYPGSWSDWCAHIVYPATDTENC</sequence>
<dbReference type="SUPFAM" id="SSF52821">
    <property type="entry name" value="Rhodanese/Cell cycle control phosphatase"/>
    <property type="match status" value="2"/>
</dbReference>
<dbReference type="OrthoDB" id="9781034at2"/>
<reference evidence="5" key="1">
    <citation type="submission" date="2016-10" db="EMBL/GenBank/DDBJ databases">
        <authorList>
            <person name="Varghese N."/>
            <person name="Submissions S."/>
        </authorList>
    </citation>
    <scope>NUCLEOTIDE SEQUENCE [LARGE SCALE GENOMIC DNA]</scope>
    <source>
        <strain evidence="5">CGMCC 1.10657</strain>
    </source>
</reference>
<evidence type="ECO:0000313" key="4">
    <source>
        <dbReference type="EMBL" id="SDZ83839.1"/>
    </source>
</evidence>
<dbReference type="PROSITE" id="PS50206">
    <property type="entry name" value="RHODANESE_3"/>
    <property type="match status" value="2"/>
</dbReference>
<evidence type="ECO:0000256" key="1">
    <source>
        <dbReference type="ARBA" id="ARBA00022679"/>
    </source>
</evidence>
<dbReference type="RefSeq" id="WP_091385128.1">
    <property type="nucleotide sequence ID" value="NZ_FNQO01000001.1"/>
</dbReference>
<feature type="domain" description="Rhodanese" evidence="3">
    <location>
        <begin position="17"/>
        <end position="136"/>
    </location>
</feature>
<name>A0A1H3W9P2_9GAMM</name>
<dbReference type="CDD" id="cd01449">
    <property type="entry name" value="TST_Repeat_2"/>
    <property type="match status" value="1"/>
</dbReference>
<proteinExistence type="predicted"/>
<dbReference type="CDD" id="cd01448">
    <property type="entry name" value="TST_Repeat_1"/>
    <property type="match status" value="1"/>
</dbReference>
<keyword evidence="5" id="KW-1185">Reference proteome</keyword>
<dbReference type="Proteomes" id="UP000198658">
    <property type="component" value="Unassembled WGS sequence"/>
</dbReference>
<evidence type="ECO:0000259" key="3">
    <source>
        <dbReference type="PROSITE" id="PS50206"/>
    </source>
</evidence>
<dbReference type="AlphaFoldDB" id="A0A1H3W9P2"/>
<accession>A0A1H3W9P2</accession>